<comment type="caution">
    <text evidence="2">The sequence shown here is derived from an EMBL/GenBank/DDBJ whole genome shotgun (WGS) entry which is preliminary data.</text>
</comment>
<gene>
    <name evidence="2" type="ORF">PHLCEN_2v12872</name>
</gene>
<evidence type="ECO:0000259" key="1">
    <source>
        <dbReference type="PROSITE" id="PS50097"/>
    </source>
</evidence>
<dbReference type="InterPro" id="IPR011333">
    <property type="entry name" value="SKP1/BTB/POZ_sf"/>
</dbReference>
<dbReference type="Gene3D" id="3.30.710.10">
    <property type="entry name" value="Potassium Channel Kv1.1, Chain A"/>
    <property type="match status" value="1"/>
</dbReference>
<keyword evidence="3" id="KW-1185">Reference proteome</keyword>
<dbReference type="Pfam" id="PF00651">
    <property type="entry name" value="BTB"/>
    <property type="match status" value="1"/>
</dbReference>
<feature type="domain" description="BTB" evidence="1">
    <location>
        <begin position="20"/>
        <end position="103"/>
    </location>
</feature>
<dbReference type="PROSITE" id="PS50097">
    <property type="entry name" value="BTB"/>
    <property type="match status" value="1"/>
</dbReference>
<dbReference type="SUPFAM" id="SSF54695">
    <property type="entry name" value="POZ domain"/>
    <property type="match status" value="1"/>
</dbReference>
<evidence type="ECO:0000313" key="3">
    <source>
        <dbReference type="Proteomes" id="UP000186601"/>
    </source>
</evidence>
<organism evidence="2 3">
    <name type="scientific">Hermanssonia centrifuga</name>
    <dbReference type="NCBI Taxonomy" id="98765"/>
    <lineage>
        <taxon>Eukaryota</taxon>
        <taxon>Fungi</taxon>
        <taxon>Dikarya</taxon>
        <taxon>Basidiomycota</taxon>
        <taxon>Agaricomycotina</taxon>
        <taxon>Agaricomycetes</taxon>
        <taxon>Polyporales</taxon>
        <taxon>Meruliaceae</taxon>
        <taxon>Hermanssonia</taxon>
    </lineage>
</organism>
<sequence length="336" mass="37927">MSPSLDVTLKRHPSLYFEDGDIVISVAASAESVQLFRVHHIFLANSSPVFRDMLSLPAGTEKESSAHVNEQYDGVPLVHCQDDPDDFAELLHVLYDPSMLYTMLEPVYYDTATVLVGLMSLSDKYCMDKIKAAIGARVMKDWPTTIDQYDNAAQACMNYHPGRLLSMAWDFVFPEPVAAIEFATKFNTPEILPAAFYHLATLDTSIKWTGMEYKPAGRWSELSSQNVARFIIGRDKLYKATVASVLGVFDEPCEYAVCDTARAVRRQDVIATTFLEANVTQHMDPLRIYNQLRENIGFSDVCVDCQFRIAHRLSEEKGVLWECLKVFFDLPNPQPT</sequence>
<reference evidence="2 3" key="1">
    <citation type="submission" date="2018-02" db="EMBL/GenBank/DDBJ databases">
        <title>Genome sequence of the basidiomycete white-rot fungus Phlebia centrifuga.</title>
        <authorList>
            <person name="Granchi Z."/>
            <person name="Peng M."/>
            <person name="de Vries R.P."/>
            <person name="Hilden K."/>
            <person name="Makela M.R."/>
            <person name="Grigoriev I."/>
            <person name="Riley R."/>
        </authorList>
    </citation>
    <scope>NUCLEOTIDE SEQUENCE [LARGE SCALE GENOMIC DNA]</scope>
    <source>
        <strain evidence="2 3">FBCC195</strain>
    </source>
</reference>
<dbReference type="InterPro" id="IPR000210">
    <property type="entry name" value="BTB/POZ_dom"/>
</dbReference>
<evidence type="ECO:0000313" key="2">
    <source>
        <dbReference type="EMBL" id="PSR71218.1"/>
    </source>
</evidence>
<dbReference type="SMART" id="SM00225">
    <property type="entry name" value="BTB"/>
    <property type="match status" value="1"/>
</dbReference>
<accession>A0A2R6NG29</accession>
<dbReference type="AlphaFoldDB" id="A0A2R6NG29"/>
<protein>
    <recommendedName>
        <fullName evidence="1">BTB domain-containing protein</fullName>
    </recommendedName>
</protein>
<dbReference type="OrthoDB" id="3268787at2759"/>
<dbReference type="STRING" id="98765.A0A2R6NG29"/>
<proteinExistence type="predicted"/>
<name>A0A2R6NG29_9APHY</name>
<dbReference type="EMBL" id="MLYV02001290">
    <property type="protein sequence ID" value="PSR71218.1"/>
    <property type="molecule type" value="Genomic_DNA"/>
</dbReference>
<dbReference type="Proteomes" id="UP000186601">
    <property type="component" value="Unassembled WGS sequence"/>
</dbReference>